<keyword evidence="2" id="KW-0067">ATP-binding</keyword>
<name>A0A2A9CTL0_9ACTN</name>
<keyword evidence="2" id="KW-0347">Helicase</keyword>
<proteinExistence type="predicted"/>
<dbReference type="Pfam" id="PF13749">
    <property type="entry name" value="HATPase_c_4"/>
    <property type="match status" value="1"/>
</dbReference>
<dbReference type="OrthoDB" id="9805115at2"/>
<dbReference type="Pfam" id="PF04326">
    <property type="entry name" value="SLFN_AlbA_2"/>
    <property type="match status" value="1"/>
</dbReference>
<dbReference type="Pfam" id="PF13412">
    <property type="entry name" value="HTH_24"/>
    <property type="match status" value="1"/>
</dbReference>
<dbReference type="PANTHER" id="PTHR30595:SF6">
    <property type="entry name" value="SCHLAFEN ALBA-2 DOMAIN-CONTAINING PROTEIN"/>
    <property type="match status" value="1"/>
</dbReference>
<dbReference type="Proteomes" id="UP000226079">
    <property type="component" value="Unassembled WGS sequence"/>
</dbReference>
<evidence type="ECO:0000313" key="3">
    <source>
        <dbReference type="Proteomes" id="UP000226079"/>
    </source>
</evidence>
<dbReference type="SUPFAM" id="SSF46785">
    <property type="entry name" value="Winged helix' DNA-binding domain"/>
    <property type="match status" value="1"/>
</dbReference>
<accession>A0A2A9CTL0</accession>
<keyword evidence="3" id="KW-1185">Reference proteome</keyword>
<feature type="domain" description="Schlafen AlbA-2" evidence="1">
    <location>
        <begin position="26"/>
        <end position="140"/>
    </location>
</feature>
<comment type="caution">
    <text evidence="2">The sequence shown here is derived from an EMBL/GenBank/DDBJ whole genome shotgun (WGS) entry which is preliminary data.</text>
</comment>
<dbReference type="InterPro" id="IPR038461">
    <property type="entry name" value="Schlafen_AlbA_2_dom_sf"/>
</dbReference>
<dbReference type="InterPro" id="IPR007421">
    <property type="entry name" value="Schlafen_AlbA_2_dom"/>
</dbReference>
<dbReference type="PANTHER" id="PTHR30595">
    <property type="entry name" value="GLPR-RELATED TRANSCRIPTIONAL REPRESSOR"/>
    <property type="match status" value="1"/>
</dbReference>
<dbReference type="GO" id="GO:0004386">
    <property type="term" value="F:helicase activity"/>
    <property type="evidence" value="ECO:0007669"/>
    <property type="project" value="UniProtKB-KW"/>
</dbReference>
<dbReference type="InterPro" id="IPR038475">
    <property type="entry name" value="RecG_C_sf"/>
</dbReference>
<reference evidence="2 3" key="1">
    <citation type="submission" date="2017-10" db="EMBL/GenBank/DDBJ databases">
        <title>Sequencing the genomes of 1000 actinobacteria strains.</title>
        <authorList>
            <person name="Klenk H.-P."/>
        </authorList>
    </citation>
    <scope>NUCLEOTIDE SEQUENCE [LARGE SCALE GENOMIC DNA]</scope>
    <source>
        <strain evidence="2 3">DSM 15597</strain>
    </source>
</reference>
<evidence type="ECO:0000313" key="2">
    <source>
        <dbReference type="EMBL" id="PFG17783.1"/>
    </source>
</evidence>
<dbReference type="EMBL" id="PDJC01000001">
    <property type="protein sequence ID" value="PFG17783.1"/>
    <property type="molecule type" value="Genomic_DNA"/>
</dbReference>
<protein>
    <submittedName>
        <fullName evidence="2">ATP-dependent DNA helicase RecG</fullName>
    </submittedName>
</protein>
<dbReference type="RefSeq" id="WP_098461185.1">
    <property type="nucleotide sequence ID" value="NZ_PDJC01000001.1"/>
</dbReference>
<organism evidence="2 3">
    <name type="scientific">Propionicimonas paludicola</name>
    <dbReference type="NCBI Taxonomy" id="185243"/>
    <lineage>
        <taxon>Bacteria</taxon>
        <taxon>Bacillati</taxon>
        <taxon>Actinomycetota</taxon>
        <taxon>Actinomycetes</taxon>
        <taxon>Propionibacteriales</taxon>
        <taxon>Nocardioidaceae</taxon>
        <taxon>Propionicimonas</taxon>
    </lineage>
</organism>
<evidence type="ECO:0000259" key="1">
    <source>
        <dbReference type="Pfam" id="PF04326"/>
    </source>
</evidence>
<gene>
    <name evidence="2" type="ORF">ATK74_2359</name>
</gene>
<sequence>MTANQVDAALAADRSDVGRRLLALPEDQWFDRKSIRVRAQDLDRPLTAFANAEGGVIVIGLSDGRVEGIRSHASKQNAIRQAALDFTVPPVRAHVEQVGCINDAGEVDALLVIRVDPGELVHETRAGDVYLRVGDESRKLGFAARQELEFDKGQGQYDGRPVPGVRIADLDRKLVQNYRSRVGASSDLKLFRARSLLTPKDELTNAGYLLFAPRPQDLFPEAYIRVIRFLTPERGTGARLGVEEGSDIRIEGPIPRAIQEADRVISSLIPKRRALAESGLFEARPIVPREAWLEGVVNAAIHRSYSLSGDHIRVEIYPDRVEIESPGRFPGLANPALPLEIPRFARNPRIARVCADLRIGQELGEGIKRMFDEMRIVGLRDPAYRQTAGSVRLTLAALPRLPATQAARLPKGSQQILDALRTAGVAGLGSGEVAEAAGLSRPAANARLKALREEGLIVWHGKSSKDPRARWTLAEGS</sequence>
<dbReference type="Gene3D" id="3.30.950.30">
    <property type="entry name" value="Schlafen, AAA domain"/>
    <property type="match status" value="1"/>
</dbReference>
<keyword evidence="2" id="KW-0547">Nucleotide-binding</keyword>
<dbReference type="InterPro" id="IPR036390">
    <property type="entry name" value="WH_DNA-bd_sf"/>
</dbReference>
<keyword evidence="2" id="KW-0378">Hydrolase</keyword>
<dbReference type="AlphaFoldDB" id="A0A2A9CTL0"/>
<dbReference type="Gene3D" id="3.30.565.60">
    <property type="match status" value="1"/>
</dbReference>